<dbReference type="AlphaFoldDB" id="A0AA86VBG5"/>
<organism evidence="1 2">
    <name type="scientific">Sphenostylis stenocarpa</name>
    <dbReference type="NCBI Taxonomy" id="92480"/>
    <lineage>
        <taxon>Eukaryota</taxon>
        <taxon>Viridiplantae</taxon>
        <taxon>Streptophyta</taxon>
        <taxon>Embryophyta</taxon>
        <taxon>Tracheophyta</taxon>
        <taxon>Spermatophyta</taxon>
        <taxon>Magnoliopsida</taxon>
        <taxon>eudicotyledons</taxon>
        <taxon>Gunneridae</taxon>
        <taxon>Pentapetalae</taxon>
        <taxon>rosids</taxon>
        <taxon>fabids</taxon>
        <taxon>Fabales</taxon>
        <taxon>Fabaceae</taxon>
        <taxon>Papilionoideae</taxon>
        <taxon>50 kb inversion clade</taxon>
        <taxon>NPAAA clade</taxon>
        <taxon>indigoferoid/millettioid clade</taxon>
        <taxon>Phaseoleae</taxon>
        <taxon>Sphenostylis</taxon>
    </lineage>
</organism>
<name>A0AA86VBG5_9FABA</name>
<dbReference type="Proteomes" id="UP001189624">
    <property type="component" value="Chromosome 3"/>
</dbReference>
<reference evidence="1" key="1">
    <citation type="submission" date="2023-10" db="EMBL/GenBank/DDBJ databases">
        <authorList>
            <person name="Domelevo Entfellner J.-B."/>
        </authorList>
    </citation>
    <scope>NUCLEOTIDE SEQUENCE</scope>
</reference>
<dbReference type="Gramene" id="rna-AYBTSS11_LOCUS7684">
    <property type="protein sequence ID" value="CAJ1936838.1"/>
    <property type="gene ID" value="gene-AYBTSS11_LOCUS7684"/>
</dbReference>
<evidence type="ECO:0000313" key="2">
    <source>
        <dbReference type="Proteomes" id="UP001189624"/>
    </source>
</evidence>
<keyword evidence="2" id="KW-1185">Reference proteome</keyword>
<protein>
    <submittedName>
        <fullName evidence="1">Uncharacterized protein</fullName>
    </submittedName>
</protein>
<evidence type="ECO:0000313" key="1">
    <source>
        <dbReference type="EMBL" id="CAJ1936838.1"/>
    </source>
</evidence>
<dbReference type="EMBL" id="OY731400">
    <property type="protein sequence ID" value="CAJ1936838.1"/>
    <property type="molecule type" value="Genomic_DNA"/>
</dbReference>
<accession>A0AA86VBG5</accession>
<gene>
    <name evidence="1" type="ORF">AYBTSS11_LOCUS7684</name>
</gene>
<sequence>MLVQEMNYGLGQDGSIGSIGLDKKNKETTKNEKVVKFDNRGRRFEGSRIGFGKIKFDAASSKR</sequence>
<proteinExistence type="predicted"/>